<feature type="non-terminal residue" evidence="6">
    <location>
        <position position="589"/>
    </location>
</feature>
<dbReference type="AlphaFoldDB" id="A0A4V3XE96"/>
<dbReference type="InterPro" id="IPR023174">
    <property type="entry name" value="PDEase_CS"/>
</dbReference>
<dbReference type="GO" id="GO:0046872">
    <property type="term" value="F:metal ion binding"/>
    <property type="evidence" value="ECO:0007669"/>
    <property type="project" value="UniProtKB-KW"/>
</dbReference>
<dbReference type="EC" id="3.1.4.-" evidence="3"/>
<keyword evidence="2 3" id="KW-0378">Hydrolase</keyword>
<dbReference type="PROSITE" id="PS00126">
    <property type="entry name" value="PDEASE_I_1"/>
    <property type="match status" value="1"/>
</dbReference>
<gene>
    <name evidence="6" type="ORF">EW146_g7382</name>
</gene>
<evidence type="ECO:0000259" key="5">
    <source>
        <dbReference type="PROSITE" id="PS51845"/>
    </source>
</evidence>
<dbReference type="EMBL" id="SGPL01000420">
    <property type="protein sequence ID" value="THH12773.1"/>
    <property type="molecule type" value="Genomic_DNA"/>
</dbReference>
<dbReference type="InterPro" id="IPR003607">
    <property type="entry name" value="HD/PDEase_dom"/>
</dbReference>
<sequence length="589" mass="65517">MWRPRVRRSDRCSHAPEPFPAHRLSHPLSPLLLSPPVFPSSTTSVSQFKGIISMSHTSEPMAGSSNVARRRSVDVGGLALALGEEGSGQGWGGWDDTDVDGELPCYAELLSDMYTQTHIAVSNHDQPPPLRIPEKTRTRLIKSLDSWNFEPHKLPDEEVLFCSAILFQTLFRIEGMQQDSGVSIDQIYDLLCNLRKVYRQQNSYHNFAHALDVLQATHSFLCSTGRVPPVSILLRKCHRTWKPDRKRLEKSLVSCLMNEDLLCLYIASIGHDVGHPGFTNGFMKNAKTPLSSLYDDKSPLEQLHCTLLLHLMRRQGLGCLLDNPKSGARFRKLLLETVLATDMRVHLDFMKRFKRIVDGEKLDDMNKKVLVCQALIKCADISNPCRPLRVSQHWATALAEEWTCQAVLEQYLQLPPSVSASHNPLAEAQSQVFFIENFAKPLFLLTSSGIPQTNKYATQCEDNLRLWQQRCRTLGTLPLEGKSHEHALSPSQLPENFLSAFPMALPASLLRAEQDEWASPSTRASSEISSSSRASSPAPSAGYAARAPPLTATLSSLASPSFTSTANPPLLSEPHRPPLPLLSPTFLPL</sequence>
<feature type="compositionally biased region" description="Low complexity" evidence="4">
    <location>
        <begin position="518"/>
        <end position="566"/>
    </location>
</feature>
<dbReference type="SUPFAM" id="SSF109604">
    <property type="entry name" value="HD-domain/PDEase-like"/>
    <property type="match status" value="1"/>
</dbReference>
<dbReference type="Gene3D" id="1.10.1300.10">
    <property type="entry name" value="3'5'-cyclic nucleotide phosphodiesterase, catalytic domain"/>
    <property type="match status" value="1"/>
</dbReference>
<keyword evidence="1 3" id="KW-0479">Metal-binding</keyword>
<feature type="region of interest" description="Disordered" evidence="4">
    <location>
        <begin position="1"/>
        <end position="20"/>
    </location>
</feature>
<reference evidence="6 7" key="1">
    <citation type="submission" date="2019-02" db="EMBL/GenBank/DDBJ databases">
        <title>Genome sequencing of the rare red list fungi Bondarzewia mesenterica.</title>
        <authorList>
            <person name="Buettner E."/>
            <person name="Kellner H."/>
        </authorList>
    </citation>
    <scope>NUCLEOTIDE SEQUENCE [LARGE SCALE GENOMIC DNA]</scope>
    <source>
        <strain evidence="6 7">DSM 108281</strain>
    </source>
</reference>
<dbReference type="InterPro" id="IPR036971">
    <property type="entry name" value="PDEase_catalytic_dom_sf"/>
</dbReference>
<dbReference type="PROSITE" id="PS51845">
    <property type="entry name" value="PDEASE_I_2"/>
    <property type="match status" value="1"/>
</dbReference>
<dbReference type="PANTHER" id="PTHR11347">
    <property type="entry name" value="CYCLIC NUCLEOTIDE PHOSPHODIESTERASE"/>
    <property type="match status" value="1"/>
</dbReference>
<evidence type="ECO:0000313" key="6">
    <source>
        <dbReference type="EMBL" id="THH12773.1"/>
    </source>
</evidence>
<dbReference type="GO" id="GO:0007165">
    <property type="term" value="P:signal transduction"/>
    <property type="evidence" value="ECO:0007669"/>
    <property type="project" value="InterPro"/>
</dbReference>
<dbReference type="Pfam" id="PF00233">
    <property type="entry name" value="PDEase_I"/>
    <property type="match status" value="1"/>
</dbReference>
<protein>
    <recommendedName>
        <fullName evidence="3">Phosphodiesterase</fullName>
        <ecNumber evidence="3">3.1.4.-</ecNumber>
    </recommendedName>
</protein>
<evidence type="ECO:0000313" key="7">
    <source>
        <dbReference type="Proteomes" id="UP000310158"/>
    </source>
</evidence>
<comment type="similarity">
    <text evidence="3">Belongs to the cyclic nucleotide phosphodiesterase family.</text>
</comment>
<dbReference type="OrthoDB" id="546632at2759"/>
<keyword evidence="7" id="KW-1185">Reference proteome</keyword>
<dbReference type="SMART" id="SM00471">
    <property type="entry name" value="HDc"/>
    <property type="match status" value="1"/>
</dbReference>
<feature type="domain" description="PDEase" evidence="5">
    <location>
        <begin position="122"/>
        <end position="474"/>
    </location>
</feature>
<name>A0A4V3XE96_9AGAM</name>
<evidence type="ECO:0000256" key="2">
    <source>
        <dbReference type="ARBA" id="ARBA00022801"/>
    </source>
</evidence>
<evidence type="ECO:0000256" key="4">
    <source>
        <dbReference type="SAM" id="MobiDB-lite"/>
    </source>
</evidence>
<dbReference type="Proteomes" id="UP000310158">
    <property type="component" value="Unassembled WGS sequence"/>
</dbReference>
<dbReference type="GO" id="GO:0004114">
    <property type="term" value="F:3',5'-cyclic-nucleotide phosphodiesterase activity"/>
    <property type="evidence" value="ECO:0007669"/>
    <property type="project" value="InterPro"/>
</dbReference>
<comment type="caution">
    <text evidence="6">The sequence shown here is derived from an EMBL/GenBank/DDBJ whole genome shotgun (WGS) entry which is preliminary data.</text>
</comment>
<accession>A0A4V3XE96</accession>
<comment type="cofactor">
    <cofactor evidence="3">
        <name>a divalent metal cation</name>
        <dbReference type="ChEBI" id="CHEBI:60240"/>
    </cofactor>
    <text evidence="3">Binds 2 divalent metal cations per subunit. Site 1 may preferentially bind zinc ions, while site 2 has a preference for magnesium and/or manganese ions.</text>
</comment>
<dbReference type="CDD" id="cd00077">
    <property type="entry name" value="HDc"/>
    <property type="match status" value="1"/>
</dbReference>
<dbReference type="InterPro" id="IPR002073">
    <property type="entry name" value="PDEase_catalytic_dom"/>
</dbReference>
<feature type="region of interest" description="Disordered" evidence="4">
    <location>
        <begin position="516"/>
        <end position="589"/>
    </location>
</feature>
<evidence type="ECO:0000256" key="1">
    <source>
        <dbReference type="ARBA" id="ARBA00022723"/>
    </source>
</evidence>
<proteinExistence type="inferred from homology"/>
<evidence type="ECO:0000256" key="3">
    <source>
        <dbReference type="RuleBase" id="RU363067"/>
    </source>
</evidence>
<organism evidence="6 7">
    <name type="scientific">Bondarzewia mesenterica</name>
    <dbReference type="NCBI Taxonomy" id="1095465"/>
    <lineage>
        <taxon>Eukaryota</taxon>
        <taxon>Fungi</taxon>
        <taxon>Dikarya</taxon>
        <taxon>Basidiomycota</taxon>
        <taxon>Agaricomycotina</taxon>
        <taxon>Agaricomycetes</taxon>
        <taxon>Russulales</taxon>
        <taxon>Bondarzewiaceae</taxon>
        <taxon>Bondarzewia</taxon>
    </lineage>
</organism>